<keyword evidence="3" id="KW-0963">Cytoplasm</keyword>
<accession>M7BTN8</accession>
<keyword evidence="4" id="KW-0597">Phosphoprotein</keyword>
<keyword evidence="7" id="KW-1015">Disulfide bond</keyword>
<feature type="domain" description="Ig-like" evidence="16">
    <location>
        <begin position="539"/>
        <end position="635"/>
    </location>
</feature>
<evidence type="ECO:0000313" key="17">
    <source>
        <dbReference type="EMBL" id="EMP40564.1"/>
    </source>
</evidence>
<dbReference type="InterPro" id="IPR003599">
    <property type="entry name" value="Ig_sub"/>
</dbReference>
<evidence type="ECO:0000256" key="12">
    <source>
        <dbReference type="ARBA" id="ARBA00061540"/>
    </source>
</evidence>
<dbReference type="Pfam" id="PF07679">
    <property type="entry name" value="I-set"/>
    <property type="match status" value="5"/>
</dbReference>
<name>M7BTN8_CHEMY</name>
<dbReference type="Gene3D" id="2.60.40.10">
    <property type="entry name" value="Immunoglobulins"/>
    <property type="match status" value="5"/>
</dbReference>
<evidence type="ECO:0000256" key="13">
    <source>
        <dbReference type="ARBA" id="ARBA00065479"/>
    </source>
</evidence>
<feature type="region of interest" description="Disordered" evidence="15">
    <location>
        <begin position="732"/>
        <end position="759"/>
    </location>
</feature>
<feature type="region of interest" description="Disordered" evidence="15">
    <location>
        <begin position="193"/>
        <end position="235"/>
    </location>
</feature>
<evidence type="ECO:0000256" key="6">
    <source>
        <dbReference type="ARBA" id="ARBA00023054"/>
    </source>
</evidence>
<dbReference type="GO" id="GO:0005634">
    <property type="term" value="C:nucleus"/>
    <property type="evidence" value="ECO:0007669"/>
    <property type="project" value="UniProtKB-SubCell"/>
</dbReference>
<evidence type="ECO:0000256" key="10">
    <source>
        <dbReference type="ARBA" id="ARBA00023319"/>
    </source>
</evidence>
<comment type="subcellular location">
    <subcellularLocation>
        <location evidence="2">Cytoplasm</location>
        <location evidence="2">Myofibril</location>
        <location evidence="2">Sarcomere</location>
        <location evidence="2">Z line</location>
    </subcellularLocation>
    <subcellularLocation>
        <location evidence="1">Nucleus</location>
    </subcellularLocation>
</comment>
<dbReference type="eggNOG" id="ENOG502QSRV">
    <property type="taxonomic scope" value="Eukaryota"/>
</dbReference>
<protein>
    <recommendedName>
        <fullName evidence="14">Myopalladin</fullName>
    </recommendedName>
</protein>
<evidence type="ECO:0000256" key="7">
    <source>
        <dbReference type="ARBA" id="ARBA00023157"/>
    </source>
</evidence>
<feature type="compositionally biased region" description="Polar residues" evidence="15">
    <location>
        <begin position="397"/>
        <end position="406"/>
    </location>
</feature>
<dbReference type="InterPro" id="IPR003598">
    <property type="entry name" value="Ig_sub2"/>
</dbReference>
<evidence type="ECO:0000256" key="15">
    <source>
        <dbReference type="SAM" id="MobiDB-lite"/>
    </source>
</evidence>
<keyword evidence="5" id="KW-0677">Repeat</keyword>
<dbReference type="FunFam" id="2.60.40.10:FF:000032">
    <property type="entry name" value="palladin isoform X1"/>
    <property type="match status" value="2"/>
</dbReference>
<evidence type="ECO:0000256" key="5">
    <source>
        <dbReference type="ARBA" id="ARBA00022737"/>
    </source>
</evidence>
<dbReference type="InterPro" id="IPR007110">
    <property type="entry name" value="Ig-like_dom"/>
</dbReference>
<feature type="compositionally biased region" description="Polar residues" evidence="15">
    <location>
        <begin position="852"/>
        <end position="861"/>
    </location>
</feature>
<keyword evidence="6" id="KW-0175">Coiled coil</keyword>
<keyword evidence="9" id="KW-0539">Nucleus</keyword>
<feature type="region of interest" description="Disordered" evidence="15">
    <location>
        <begin position="476"/>
        <end position="505"/>
    </location>
</feature>
<comment type="subunit">
    <text evidence="13">Interacts with TTN/titin, NEB, NEBL, ACTN2 and CARP.</text>
</comment>
<evidence type="ECO:0000256" key="3">
    <source>
        <dbReference type="ARBA" id="ARBA00022490"/>
    </source>
</evidence>
<dbReference type="FunFam" id="2.60.40.10:FF:000399">
    <property type="entry name" value="myopalladin isoform X1"/>
    <property type="match status" value="1"/>
</dbReference>
<feature type="compositionally biased region" description="Low complexity" evidence="15">
    <location>
        <begin position="834"/>
        <end position="851"/>
    </location>
</feature>
<evidence type="ECO:0000256" key="9">
    <source>
        <dbReference type="ARBA" id="ARBA00023242"/>
    </source>
</evidence>
<evidence type="ECO:0000256" key="4">
    <source>
        <dbReference type="ARBA" id="ARBA00022553"/>
    </source>
</evidence>
<proteinExistence type="inferred from homology"/>
<feature type="compositionally biased region" description="Polar residues" evidence="15">
    <location>
        <begin position="97"/>
        <end position="107"/>
    </location>
</feature>
<evidence type="ECO:0000256" key="14">
    <source>
        <dbReference type="ARBA" id="ARBA00070767"/>
    </source>
</evidence>
<keyword evidence="10" id="KW-0393">Immunoglobulin domain</keyword>
<dbReference type="FunFam" id="2.60.40.10:FF:001108">
    <property type="entry name" value="palladin isoform X2"/>
    <property type="match status" value="1"/>
</dbReference>
<feature type="region of interest" description="Disordered" evidence="15">
    <location>
        <begin position="397"/>
        <end position="428"/>
    </location>
</feature>
<dbReference type="SUPFAM" id="SSF48726">
    <property type="entry name" value="Immunoglobulin"/>
    <property type="match status" value="5"/>
</dbReference>
<evidence type="ECO:0000256" key="11">
    <source>
        <dbReference type="ARBA" id="ARBA00058480"/>
    </source>
</evidence>
<feature type="compositionally biased region" description="Polar residues" evidence="15">
    <location>
        <begin position="1"/>
        <end position="16"/>
    </location>
</feature>
<dbReference type="FunFam" id="2.60.40.10:FF:000256">
    <property type="entry name" value="myopalladin isoform X1"/>
    <property type="match status" value="1"/>
</dbReference>
<feature type="region of interest" description="Disordered" evidence="15">
    <location>
        <begin position="141"/>
        <end position="163"/>
    </location>
</feature>
<feature type="domain" description="Ig-like" evidence="16">
    <location>
        <begin position="1296"/>
        <end position="1386"/>
    </location>
</feature>
<dbReference type="PANTHER" id="PTHR47633">
    <property type="entry name" value="IMMUNOGLOBULIN"/>
    <property type="match status" value="1"/>
</dbReference>
<feature type="compositionally biased region" description="Basic and acidic residues" evidence="15">
    <location>
        <begin position="141"/>
        <end position="154"/>
    </location>
</feature>
<comment type="similarity">
    <text evidence="12">Belongs to the myotilin/palladin family.</text>
</comment>
<dbReference type="InterPro" id="IPR013783">
    <property type="entry name" value="Ig-like_fold"/>
</dbReference>
<dbReference type="EMBL" id="KB508622">
    <property type="protein sequence ID" value="EMP40564.1"/>
    <property type="molecule type" value="Genomic_DNA"/>
</dbReference>
<feature type="compositionally biased region" description="Basic residues" evidence="15">
    <location>
        <begin position="478"/>
        <end position="489"/>
    </location>
</feature>
<feature type="domain" description="Ig-like" evidence="16">
    <location>
        <begin position="283"/>
        <end position="373"/>
    </location>
</feature>
<dbReference type="SMART" id="SM00408">
    <property type="entry name" value="IGc2"/>
    <property type="match status" value="5"/>
</dbReference>
<dbReference type="Proteomes" id="UP000031443">
    <property type="component" value="Unassembled WGS sequence"/>
</dbReference>
<dbReference type="InterPro" id="IPR036179">
    <property type="entry name" value="Ig-like_dom_sf"/>
</dbReference>
<feature type="domain" description="Ig-like" evidence="16">
    <location>
        <begin position="1053"/>
        <end position="1141"/>
    </location>
</feature>
<comment type="function">
    <text evidence="11">Component of the sarcomere that tethers together nebulin (skeletal muscle) and nebulette (cardiac muscle) to alpha-actinin, at the Z lines.</text>
</comment>
<dbReference type="SMART" id="SM00409">
    <property type="entry name" value="IG"/>
    <property type="match status" value="5"/>
</dbReference>
<reference evidence="18" key="1">
    <citation type="journal article" date="2013" name="Nat. Genet.">
        <title>The draft genomes of soft-shell turtle and green sea turtle yield insights into the development and evolution of the turtle-specific body plan.</title>
        <authorList>
            <person name="Wang Z."/>
            <person name="Pascual-Anaya J."/>
            <person name="Zadissa A."/>
            <person name="Li W."/>
            <person name="Niimura Y."/>
            <person name="Huang Z."/>
            <person name="Li C."/>
            <person name="White S."/>
            <person name="Xiong Z."/>
            <person name="Fang D."/>
            <person name="Wang B."/>
            <person name="Ming Y."/>
            <person name="Chen Y."/>
            <person name="Zheng Y."/>
            <person name="Kuraku S."/>
            <person name="Pignatelli M."/>
            <person name="Herrero J."/>
            <person name="Beal K."/>
            <person name="Nozawa M."/>
            <person name="Li Q."/>
            <person name="Wang J."/>
            <person name="Zhang H."/>
            <person name="Yu L."/>
            <person name="Shigenobu S."/>
            <person name="Wang J."/>
            <person name="Liu J."/>
            <person name="Flicek P."/>
            <person name="Searle S."/>
            <person name="Wang J."/>
            <person name="Kuratani S."/>
            <person name="Yin Y."/>
            <person name="Aken B."/>
            <person name="Zhang G."/>
            <person name="Irie N."/>
        </authorList>
    </citation>
    <scope>NUCLEOTIDE SEQUENCE [LARGE SCALE GENOMIC DNA]</scope>
</reference>
<evidence type="ECO:0000259" key="16">
    <source>
        <dbReference type="PROSITE" id="PS50835"/>
    </source>
</evidence>
<evidence type="ECO:0000256" key="1">
    <source>
        <dbReference type="ARBA" id="ARBA00004123"/>
    </source>
</evidence>
<dbReference type="GO" id="GO:0030018">
    <property type="term" value="C:Z disc"/>
    <property type="evidence" value="ECO:0007669"/>
    <property type="project" value="UniProtKB-SubCell"/>
</dbReference>
<feature type="compositionally biased region" description="Basic and acidic residues" evidence="15">
    <location>
        <begin position="23"/>
        <end position="37"/>
    </location>
</feature>
<feature type="compositionally biased region" description="Basic and acidic residues" evidence="15">
    <location>
        <begin position="87"/>
        <end position="96"/>
    </location>
</feature>
<gene>
    <name evidence="17" type="ORF">UY3_02164</name>
</gene>
<feature type="region of interest" description="Disordered" evidence="15">
    <location>
        <begin position="1"/>
        <end position="107"/>
    </location>
</feature>
<sequence length="1396" mass="155121">MQDNSLESSTSISQLLRESYLAETRHQGNSERSRSEASPHSFHYGSTSGASEEVDGQDDLPDLSAFLSQEELDESVNLARQAIDQDPLEKQDEQQTHVHYSSDQVKNCGKTVSNKQVAQSTVLPTSDNGLHSNFCLDHVTETKGSKESTQDLKKQQFGSEAESKKEFLNKAADFIEELSSLFKAHKSKRIRPKTCKNYRSKLESKNKAAQEGSPSFPKLSEKRERPSIPVPQDLDNKAEHILEKTNDQQEENLEAINQLEGTDLTTEAAPTSLYFEEPIGQPPRFTQKLKSREVPEGTKVQLDCIVVGIPAPEVRWYSEGKELENSPDIHIIQSGDLHSLIIVEAFEEDTGRYSCFASNIYGTDSTSAEIYIEGASSSESEGEISTEEMDQVQKPTDVSLNAPSPATNTTTTHQETPKVPSTVGQPVYQSNDRQSFRAFFLCRRHTLASMEPAQITLAIRSTLNTTRIIQQYMQHQNLAKRNRASRRRQRADESDEDMDTDFSQSTAPGNVGIMVLMGQSQSPTNYLQGLDGRPLIAAPVFTKMLQDISASEGQLVVFECRVKGAPSPKVEWYREGTLIQDSPDFRILQKKPRSMTEPEDICTLVIAEVFSEDSGNFTCTASNKYGTVSSIACLTVKGPEDHSNTAALHTMSSINLIAAEQHPTPLIPSLPVVDQPPKPKLEGVLVNHNEPRSSSKIGLRVHFKLPEDDKESETSSEDGGVSANQIRPHYFQESSGQTMKIPEPTSPTKEPPPVLAKPKLDPTQLQQLHNQVLLEQQHLQQPSPTSPRELPFNTGILNSATSFNQQSTSTIYKQAKASPSQTFSYTRPKQFLVSQNTTPPINSPSSSPVPTFNSMPQGTERTMNKENFVGSPPPIQTRSPGRFTSQSEQPLASPKESVLPPLLLSISSLNQFQPHSVLPTPVSPISRIQNPVAFLSSVLPSLPSIPPTNAMGLPRSAPAAATHGLMKKNVKPQQLATDDYIHDNKAAVVRDLQRKMNFKEDVHRHSSQQEYKISSFEQRLMNEIEFRLERTPVDESDDEIQHDEIPMGKCIAPIFDKRLKHFRVMEGSPITFTCKIVGIPIPKVYWFKDGKQISKKNEHCKMKREGDGTCSLHIEATTNDDDGNYTIMAANPQTNTAATLKTGVKRVEPMGRISCSGHLMVQTVPMRGRLTTTQSHRARSRVQEGDKEPLQERFFRPYFLQAPGDMVAHEGRLCRLDCKVSGLPTPDLMWLLNGKPVLPDSTHKMLVRETGVHSLLIDPLTQNDAGTYTCIATNKTGQNSFSLELSVVAKEVKRAPAFLEKLQNCGVPEGHPVRLEGRVIGMPPPVFYWKKDNETIPANRERMSMHQDTTGYVCLLIQPAKKVDAGWYTLSAKNEAGIVSCTARLDIYGRCPTPDY</sequence>
<feature type="compositionally biased region" description="Polar residues" evidence="15">
    <location>
        <begin position="876"/>
        <end position="890"/>
    </location>
</feature>
<dbReference type="PROSITE" id="PS50835">
    <property type="entry name" value="IG_LIKE"/>
    <property type="match status" value="5"/>
</dbReference>
<keyword evidence="18" id="KW-1185">Reference proteome</keyword>
<evidence type="ECO:0000256" key="8">
    <source>
        <dbReference type="ARBA" id="ARBA00023203"/>
    </source>
</evidence>
<dbReference type="InterPro" id="IPR013098">
    <property type="entry name" value="Ig_I-set"/>
</dbReference>
<evidence type="ECO:0000313" key="18">
    <source>
        <dbReference type="Proteomes" id="UP000031443"/>
    </source>
</evidence>
<feature type="region of interest" description="Disordered" evidence="15">
    <location>
        <begin position="834"/>
        <end position="895"/>
    </location>
</feature>
<organism evidence="17 18">
    <name type="scientific">Chelonia mydas</name>
    <name type="common">Green sea-turtle</name>
    <name type="synonym">Chelonia agassizi</name>
    <dbReference type="NCBI Taxonomy" id="8469"/>
    <lineage>
        <taxon>Eukaryota</taxon>
        <taxon>Metazoa</taxon>
        <taxon>Chordata</taxon>
        <taxon>Craniata</taxon>
        <taxon>Vertebrata</taxon>
        <taxon>Euteleostomi</taxon>
        <taxon>Archelosauria</taxon>
        <taxon>Testudinata</taxon>
        <taxon>Testudines</taxon>
        <taxon>Cryptodira</taxon>
        <taxon>Durocryptodira</taxon>
        <taxon>Americhelydia</taxon>
        <taxon>Chelonioidea</taxon>
        <taxon>Cheloniidae</taxon>
        <taxon>Chelonia</taxon>
    </lineage>
</organism>
<feature type="domain" description="Ig-like" evidence="16">
    <location>
        <begin position="1197"/>
        <end position="1286"/>
    </location>
</feature>
<feature type="compositionally biased region" description="Acidic residues" evidence="15">
    <location>
        <begin position="52"/>
        <end position="61"/>
    </location>
</feature>
<dbReference type="GO" id="GO:0003779">
    <property type="term" value="F:actin binding"/>
    <property type="evidence" value="ECO:0007669"/>
    <property type="project" value="UniProtKB-KW"/>
</dbReference>
<dbReference type="PANTHER" id="PTHR47633:SF13">
    <property type="entry name" value="MYOPALLADIN"/>
    <property type="match status" value="1"/>
</dbReference>
<evidence type="ECO:0000256" key="2">
    <source>
        <dbReference type="ARBA" id="ARBA00004216"/>
    </source>
</evidence>
<dbReference type="STRING" id="8469.M7BTN8"/>
<keyword evidence="8" id="KW-0009">Actin-binding</keyword>